<feature type="region of interest" description="Disordered" evidence="1">
    <location>
        <begin position="156"/>
        <end position="201"/>
    </location>
</feature>
<reference evidence="2 3" key="1">
    <citation type="journal article" date="2023" name="J. Hered.">
        <title>Chromosome-level genome of the wood stork (Mycteria americana) provides insight into avian chromosome evolution.</title>
        <authorList>
            <person name="Flamio R. Jr."/>
            <person name="Ramstad K.M."/>
        </authorList>
    </citation>
    <scope>NUCLEOTIDE SEQUENCE [LARGE SCALE GENOMIC DNA]</scope>
    <source>
        <strain evidence="2">JAX WOST 10</strain>
    </source>
</reference>
<dbReference type="InterPro" id="IPR005401">
    <property type="entry name" value="K_chnl_volt-dep_bsu_KCNAB2"/>
</dbReference>
<comment type="caution">
    <text evidence="2">The sequence shown here is derived from an EMBL/GenBank/DDBJ whole genome shotgun (WGS) entry which is preliminary data.</text>
</comment>
<feature type="region of interest" description="Disordered" evidence="1">
    <location>
        <begin position="1"/>
        <end position="27"/>
    </location>
</feature>
<feature type="compositionally biased region" description="Pro residues" evidence="1">
    <location>
        <begin position="188"/>
        <end position="197"/>
    </location>
</feature>
<feature type="compositionally biased region" description="Polar residues" evidence="1">
    <location>
        <begin position="1"/>
        <end position="20"/>
    </location>
</feature>
<evidence type="ECO:0000313" key="3">
    <source>
        <dbReference type="Proteomes" id="UP001333110"/>
    </source>
</evidence>
<proteinExistence type="predicted"/>
<dbReference type="AlphaFoldDB" id="A0AAN7NE13"/>
<dbReference type="PRINTS" id="PR01579">
    <property type="entry name" value="KCNAB2CHANEL"/>
</dbReference>
<keyword evidence="3" id="KW-1185">Reference proteome</keyword>
<sequence>MYPESTTDSPARLSLRQTGSPGMIYSARYGSPKRQLQFYRQRDTAESCREIDAGATTGEIPAVEAVSTSSLVSSGEEPALQQAIFGSPHRLGGRCRGCGEGVGWRHGLRQPPAGAAATGELPAPTAPLRMPTFPREPHGATFPVLTSPAYRHTVPDSHQRRLCHRPSQLPGPTAESLRSVASRHPPEWGLPPAPRPADGPELRRLRDVRAAARAKTLEEFLRMHGLSLADGTARATGMKYR</sequence>
<evidence type="ECO:0000313" key="2">
    <source>
        <dbReference type="EMBL" id="KAK4809871.1"/>
    </source>
</evidence>
<gene>
    <name evidence="2" type="ORF">QYF61_022702</name>
</gene>
<evidence type="ECO:0000256" key="1">
    <source>
        <dbReference type="SAM" id="MobiDB-lite"/>
    </source>
</evidence>
<organism evidence="2 3">
    <name type="scientific">Mycteria americana</name>
    <name type="common">Wood stork</name>
    <dbReference type="NCBI Taxonomy" id="33587"/>
    <lineage>
        <taxon>Eukaryota</taxon>
        <taxon>Metazoa</taxon>
        <taxon>Chordata</taxon>
        <taxon>Craniata</taxon>
        <taxon>Vertebrata</taxon>
        <taxon>Euteleostomi</taxon>
        <taxon>Archelosauria</taxon>
        <taxon>Archosauria</taxon>
        <taxon>Dinosauria</taxon>
        <taxon>Saurischia</taxon>
        <taxon>Theropoda</taxon>
        <taxon>Coelurosauria</taxon>
        <taxon>Aves</taxon>
        <taxon>Neognathae</taxon>
        <taxon>Neoaves</taxon>
        <taxon>Aequornithes</taxon>
        <taxon>Ciconiiformes</taxon>
        <taxon>Ciconiidae</taxon>
        <taxon>Mycteria</taxon>
    </lineage>
</organism>
<protein>
    <submittedName>
        <fullName evidence="2">Uncharacterized protein</fullName>
    </submittedName>
</protein>
<dbReference type="EMBL" id="JAUNZN010000020">
    <property type="protein sequence ID" value="KAK4809871.1"/>
    <property type="molecule type" value="Genomic_DNA"/>
</dbReference>
<name>A0AAN7NE13_MYCAM</name>
<accession>A0AAN7NE13</accession>
<dbReference type="Proteomes" id="UP001333110">
    <property type="component" value="Unassembled WGS sequence"/>
</dbReference>
<dbReference type="GO" id="GO:0016020">
    <property type="term" value="C:membrane"/>
    <property type="evidence" value="ECO:0007669"/>
    <property type="project" value="InterPro"/>
</dbReference>
<dbReference type="GO" id="GO:0005249">
    <property type="term" value="F:voltage-gated potassium channel activity"/>
    <property type="evidence" value="ECO:0007669"/>
    <property type="project" value="InterPro"/>
</dbReference>